<protein>
    <submittedName>
        <fullName evidence="1">Uncharacterized protein</fullName>
    </submittedName>
</protein>
<dbReference type="EMBL" id="JARBHB010000005">
    <property type="protein sequence ID" value="KAJ8884500.1"/>
    <property type="molecule type" value="Genomic_DNA"/>
</dbReference>
<sequence>MVENCQKCIEHRTQKAETLKLSYLLGRPWEVLGIDIMELKQKQYLVIQDYYSRFLEVVTLDKTTSKAVIVKMKNIFARHGIPQMSNGEAEKAVDIAKRILSKSEDPNLGLLSYRCTPLESIAVQDFRHKDLALKRENRRIYYRKRNVKDMPILKVGDIVWLTNMSCYEKVQTVAEAPMSYMKKWLAM</sequence>
<accession>A0ABQ9HJZ0</accession>
<gene>
    <name evidence="1" type="ORF">PR048_016357</name>
</gene>
<keyword evidence="2" id="KW-1185">Reference proteome</keyword>
<organism evidence="1 2">
    <name type="scientific">Dryococelus australis</name>
    <dbReference type="NCBI Taxonomy" id="614101"/>
    <lineage>
        <taxon>Eukaryota</taxon>
        <taxon>Metazoa</taxon>
        <taxon>Ecdysozoa</taxon>
        <taxon>Arthropoda</taxon>
        <taxon>Hexapoda</taxon>
        <taxon>Insecta</taxon>
        <taxon>Pterygota</taxon>
        <taxon>Neoptera</taxon>
        <taxon>Polyneoptera</taxon>
        <taxon>Phasmatodea</taxon>
        <taxon>Verophasmatodea</taxon>
        <taxon>Anareolatae</taxon>
        <taxon>Phasmatidae</taxon>
        <taxon>Eurycanthinae</taxon>
        <taxon>Dryococelus</taxon>
    </lineage>
</organism>
<evidence type="ECO:0000313" key="1">
    <source>
        <dbReference type="EMBL" id="KAJ8884500.1"/>
    </source>
</evidence>
<dbReference type="Proteomes" id="UP001159363">
    <property type="component" value="Chromosome 4"/>
</dbReference>
<evidence type="ECO:0000313" key="2">
    <source>
        <dbReference type="Proteomes" id="UP001159363"/>
    </source>
</evidence>
<name>A0ABQ9HJZ0_9NEOP</name>
<proteinExistence type="predicted"/>
<dbReference type="PANTHER" id="PTHR37984:SF5">
    <property type="entry name" value="PROTEIN NYNRIN-LIKE"/>
    <property type="match status" value="1"/>
</dbReference>
<dbReference type="InterPro" id="IPR050951">
    <property type="entry name" value="Retrovirus_Pol_polyprotein"/>
</dbReference>
<dbReference type="SUPFAM" id="SSF53098">
    <property type="entry name" value="Ribonuclease H-like"/>
    <property type="match status" value="1"/>
</dbReference>
<dbReference type="InterPro" id="IPR012337">
    <property type="entry name" value="RNaseH-like_sf"/>
</dbReference>
<dbReference type="InterPro" id="IPR036397">
    <property type="entry name" value="RNaseH_sf"/>
</dbReference>
<comment type="caution">
    <text evidence="1">The sequence shown here is derived from an EMBL/GenBank/DDBJ whole genome shotgun (WGS) entry which is preliminary data.</text>
</comment>
<dbReference type="Gene3D" id="3.30.420.10">
    <property type="entry name" value="Ribonuclease H-like superfamily/Ribonuclease H"/>
    <property type="match status" value="1"/>
</dbReference>
<dbReference type="PANTHER" id="PTHR37984">
    <property type="entry name" value="PROTEIN CBG26694"/>
    <property type="match status" value="1"/>
</dbReference>
<reference evidence="1 2" key="1">
    <citation type="submission" date="2023-02" db="EMBL/GenBank/DDBJ databases">
        <title>LHISI_Scaffold_Assembly.</title>
        <authorList>
            <person name="Stuart O.P."/>
            <person name="Cleave R."/>
            <person name="Magrath M.J.L."/>
            <person name="Mikheyev A.S."/>
        </authorList>
    </citation>
    <scope>NUCLEOTIDE SEQUENCE [LARGE SCALE GENOMIC DNA]</scope>
    <source>
        <strain evidence="1">Daus_M_001</strain>
        <tissue evidence="1">Leg muscle</tissue>
    </source>
</reference>